<keyword evidence="4 9" id="KW-0812">Transmembrane</keyword>
<keyword evidence="3" id="KW-0808">Transferase</keyword>
<gene>
    <name evidence="10" type="ORF">SAMN04488544_2852</name>
</gene>
<feature type="transmembrane region" description="Helical" evidence="9">
    <location>
        <begin position="177"/>
        <end position="208"/>
    </location>
</feature>
<feature type="transmembrane region" description="Helical" evidence="9">
    <location>
        <begin position="348"/>
        <end position="367"/>
    </location>
</feature>
<evidence type="ECO:0000256" key="4">
    <source>
        <dbReference type="ARBA" id="ARBA00022692"/>
    </source>
</evidence>
<proteinExistence type="inferred from homology"/>
<comment type="similarity">
    <text evidence="7">Belongs to the glycosyltransferase 87 family.</text>
</comment>
<evidence type="ECO:0000313" key="10">
    <source>
        <dbReference type="EMBL" id="SDU97543.1"/>
    </source>
</evidence>
<evidence type="ECO:0008006" key="12">
    <source>
        <dbReference type="Google" id="ProtNLM"/>
    </source>
</evidence>
<dbReference type="AlphaFoldDB" id="A0A1H2MW66"/>
<keyword evidence="6 9" id="KW-0472">Membrane</keyword>
<feature type="transmembrane region" description="Helical" evidence="9">
    <location>
        <begin position="323"/>
        <end position="341"/>
    </location>
</feature>
<feature type="transmembrane region" description="Helical" evidence="9">
    <location>
        <begin position="136"/>
        <end position="157"/>
    </location>
</feature>
<dbReference type="STRING" id="546874.SAMN04488544_2852"/>
<dbReference type="OrthoDB" id="9776737at2"/>
<dbReference type="GO" id="GO:0016758">
    <property type="term" value="F:hexosyltransferase activity"/>
    <property type="evidence" value="ECO:0007669"/>
    <property type="project" value="InterPro"/>
</dbReference>
<reference evidence="11" key="1">
    <citation type="submission" date="2016-10" db="EMBL/GenBank/DDBJ databases">
        <authorList>
            <person name="Varghese N."/>
            <person name="Submissions S."/>
        </authorList>
    </citation>
    <scope>NUCLEOTIDE SEQUENCE [LARGE SCALE GENOMIC DNA]</scope>
    <source>
        <strain evidence="11">DSM 21743</strain>
    </source>
</reference>
<feature type="transmembrane region" description="Helical" evidence="9">
    <location>
        <begin position="28"/>
        <end position="48"/>
    </location>
</feature>
<dbReference type="Proteomes" id="UP000198825">
    <property type="component" value="Chromosome I"/>
</dbReference>
<evidence type="ECO:0000313" key="11">
    <source>
        <dbReference type="Proteomes" id="UP000198825"/>
    </source>
</evidence>
<keyword evidence="5 9" id="KW-1133">Transmembrane helix</keyword>
<dbReference type="RefSeq" id="WP_091075485.1">
    <property type="nucleotide sequence ID" value="NZ_LT629799.1"/>
</dbReference>
<feature type="transmembrane region" description="Helical" evidence="9">
    <location>
        <begin position="215"/>
        <end position="234"/>
    </location>
</feature>
<accession>A0A1H2MW66</accession>
<feature type="transmembrane region" description="Helical" evidence="9">
    <location>
        <begin position="416"/>
        <end position="439"/>
    </location>
</feature>
<evidence type="ECO:0000256" key="7">
    <source>
        <dbReference type="ARBA" id="ARBA00024033"/>
    </source>
</evidence>
<keyword evidence="2" id="KW-1003">Cell membrane</keyword>
<protein>
    <recommendedName>
        <fullName evidence="12">Mannosyltransferase related to Gpi18</fullName>
    </recommendedName>
</protein>
<evidence type="ECO:0000256" key="8">
    <source>
        <dbReference type="SAM" id="MobiDB-lite"/>
    </source>
</evidence>
<evidence type="ECO:0000256" key="9">
    <source>
        <dbReference type="SAM" id="Phobius"/>
    </source>
</evidence>
<evidence type="ECO:0000256" key="5">
    <source>
        <dbReference type="ARBA" id="ARBA00022989"/>
    </source>
</evidence>
<feature type="transmembrane region" description="Helical" evidence="9">
    <location>
        <begin position="103"/>
        <end position="124"/>
    </location>
</feature>
<dbReference type="GO" id="GO:0005886">
    <property type="term" value="C:plasma membrane"/>
    <property type="evidence" value="ECO:0007669"/>
    <property type="project" value="UniProtKB-SubCell"/>
</dbReference>
<dbReference type="InterPro" id="IPR018584">
    <property type="entry name" value="GT87"/>
</dbReference>
<name>A0A1H2MW66_9ACTN</name>
<evidence type="ECO:0000256" key="1">
    <source>
        <dbReference type="ARBA" id="ARBA00004651"/>
    </source>
</evidence>
<evidence type="ECO:0000256" key="2">
    <source>
        <dbReference type="ARBA" id="ARBA00022475"/>
    </source>
</evidence>
<organism evidence="10 11">
    <name type="scientific">Microlunatus sagamiharensis</name>
    <dbReference type="NCBI Taxonomy" id="546874"/>
    <lineage>
        <taxon>Bacteria</taxon>
        <taxon>Bacillati</taxon>
        <taxon>Actinomycetota</taxon>
        <taxon>Actinomycetes</taxon>
        <taxon>Propionibacteriales</taxon>
        <taxon>Propionibacteriaceae</taxon>
        <taxon>Microlunatus</taxon>
    </lineage>
</organism>
<evidence type="ECO:0000256" key="6">
    <source>
        <dbReference type="ARBA" id="ARBA00023136"/>
    </source>
</evidence>
<evidence type="ECO:0000256" key="3">
    <source>
        <dbReference type="ARBA" id="ARBA00022679"/>
    </source>
</evidence>
<keyword evidence="11" id="KW-1185">Reference proteome</keyword>
<comment type="subcellular location">
    <subcellularLocation>
        <location evidence="1">Cell membrane</location>
        <topology evidence="1">Multi-pass membrane protein</topology>
    </subcellularLocation>
</comment>
<dbReference type="Pfam" id="PF09594">
    <property type="entry name" value="GT87"/>
    <property type="match status" value="1"/>
</dbReference>
<dbReference type="EMBL" id="LT629799">
    <property type="protein sequence ID" value="SDU97543.1"/>
    <property type="molecule type" value="Genomic_DNA"/>
</dbReference>
<feature type="region of interest" description="Disordered" evidence="8">
    <location>
        <begin position="1"/>
        <end position="22"/>
    </location>
</feature>
<sequence length="454" mass="47487">MTTTPIPVEAAPRTPPAGADLQGPRRRWTVPVVLAALLVVGLAVRVPMLSEQSGDYRAFLLPWYEHLLDAGGFGGLADAFSNYNTPYLVLLAALTHLPVDPLVGIKAISIVFDVVLAAFAYGIVRCVRPGSRWSPVVAAGLTFLLPTVVLNSAWWAQCDSVYASLCLGSLFFLLRRRTALACAAFGLAFAFKLQAVFLLPALLVLLVVDRRRLRGLVLVPVTFFAALLPAWFAGRGFASQLSVYPAQVTDGSGTAGGGAGRPTGGFGGGGVGGGGFGGRAPGGGGFGGGGGGRGATVTAHSFTDNAPTWYAWLPGDAATTWKWVGLGVAAAVALAFAVWLVARRRRLVPGEVLLVAATLSLVVPLLLPEMHERYFFLGEVLAVLAAFVDRRFVAVAVLMQVATLSTYWTYLARVTLLPLEAASGVALAAALVASAVLVLRLRRPDGRPAGTVRA</sequence>